<sequence>MSSGTTTTNHDEIRKWVEKRGGRPTVVEGTEGKDGEGILRIDFAEPDDKLKPIPWEEFFETFEDRKLAFLHQDKTADGKESRFFKFVKR</sequence>
<evidence type="ECO:0008006" key="4">
    <source>
        <dbReference type="Google" id="ProtNLM"/>
    </source>
</evidence>
<name>A0ABN1FEW0_9PROT</name>
<organism evidence="2 3">
    <name type="scientific">Craurococcus roseus</name>
    <dbReference type="NCBI Taxonomy" id="77585"/>
    <lineage>
        <taxon>Bacteria</taxon>
        <taxon>Pseudomonadati</taxon>
        <taxon>Pseudomonadota</taxon>
        <taxon>Alphaproteobacteria</taxon>
        <taxon>Acetobacterales</taxon>
        <taxon>Acetobacteraceae</taxon>
        <taxon>Craurococcus</taxon>
    </lineage>
</organism>
<protein>
    <recommendedName>
        <fullName evidence="4">1,4-alpha-glucan branching enzyme</fullName>
    </recommendedName>
</protein>
<dbReference type="EMBL" id="BAAAFZ010000046">
    <property type="protein sequence ID" value="GAA0589343.1"/>
    <property type="molecule type" value="Genomic_DNA"/>
</dbReference>
<evidence type="ECO:0000313" key="3">
    <source>
        <dbReference type="Proteomes" id="UP001501588"/>
    </source>
</evidence>
<comment type="caution">
    <text evidence="2">The sequence shown here is derived from an EMBL/GenBank/DDBJ whole genome shotgun (WGS) entry which is preliminary data.</text>
</comment>
<gene>
    <name evidence="2" type="ORF">GCM10009416_29890</name>
</gene>
<proteinExistence type="predicted"/>
<keyword evidence="3" id="KW-1185">Reference proteome</keyword>
<feature type="region of interest" description="Disordered" evidence="1">
    <location>
        <begin position="1"/>
        <end position="32"/>
    </location>
</feature>
<evidence type="ECO:0000313" key="2">
    <source>
        <dbReference type="EMBL" id="GAA0589343.1"/>
    </source>
</evidence>
<dbReference type="Proteomes" id="UP001501588">
    <property type="component" value="Unassembled WGS sequence"/>
</dbReference>
<evidence type="ECO:0000256" key="1">
    <source>
        <dbReference type="SAM" id="MobiDB-lite"/>
    </source>
</evidence>
<dbReference type="RefSeq" id="WP_343896156.1">
    <property type="nucleotide sequence ID" value="NZ_BAAAFZ010000046.1"/>
</dbReference>
<feature type="compositionally biased region" description="Basic and acidic residues" evidence="1">
    <location>
        <begin position="9"/>
        <end position="21"/>
    </location>
</feature>
<accession>A0ABN1FEW0</accession>
<reference evidence="2 3" key="1">
    <citation type="journal article" date="2019" name="Int. J. Syst. Evol. Microbiol.">
        <title>The Global Catalogue of Microorganisms (GCM) 10K type strain sequencing project: providing services to taxonomists for standard genome sequencing and annotation.</title>
        <authorList>
            <consortium name="The Broad Institute Genomics Platform"/>
            <consortium name="The Broad Institute Genome Sequencing Center for Infectious Disease"/>
            <person name="Wu L."/>
            <person name="Ma J."/>
        </authorList>
    </citation>
    <scope>NUCLEOTIDE SEQUENCE [LARGE SCALE GENOMIC DNA]</scope>
    <source>
        <strain evidence="2 3">JCM 9933</strain>
    </source>
</reference>